<evidence type="ECO:0000256" key="6">
    <source>
        <dbReference type="ARBA" id="ARBA00022786"/>
    </source>
</evidence>
<feature type="domain" description="RING-type" evidence="10">
    <location>
        <begin position="30"/>
        <end position="70"/>
    </location>
</feature>
<dbReference type="SUPFAM" id="SSF57850">
    <property type="entry name" value="RING/U-box"/>
    <property type="match status" value="1"/>
</dbReference>
<keyword evidence="4" id="KW-0479">Metal-binding</keyword>
<evidence type="ECO:0000256" key="9">
    <source>
        <dbReference type="SAM" id="MobiDB-lite"/>
    </source>
</evidence>
<evidence type="ECO:0000256" key="4">
    <source>
        <dbReference type="ARBA" id="ARBA00022723"/>
    </source>
</evidence>
<sequence>MGESVNMESHLSSAAAFVEGGIQDACDDACSICLEAFVDNDPSTVTSCKHEFHLQCILEWCQRSAQCPMCWQDISLKDPASQELFEAVERERRIRSNQTQNTSIFHHPSLGDFDLQHLSMGANDAQLEEHIIQHLAAAAAMGRAHHFARREGQRGRSSAQGRHQFLIFSAQQSASSAGSAPASSVEVGEDEPSPPVASDNSSAMLTAMGGDPAHQALETPAHGNQFTGLSSGPSVTDSNRISAGHSTPVGQDRAGPSDFQAFSESLKSRLNSVSTRYKESITKSTRGWKERLFSRNTSMGDIGSEVRREVGAGIASVTRMMERLDTRENRKTDGASTQQSVTGTSLATERVTENTAHVLPDTTSTSTSHATTSPN</sequence>
<dbReference type="GO" id="GO:0008270">
    <property type="term" value="F:zinc ion binding"/>
    <property type="evidence" value="ECO:0007669"/>
    <property type="project" value="UniProtKB-KW"/>
</dbReference>
<dbReference type="PANTHER" id="PTHR46463">
    <property type="entry name" value="ZINC FINGER, RING/FYVE/PHD-TYPE"/>
    <property type="match status" value="1"/>
</dbReference>
<reference evidence="11" key="1">
    <citation type="journal article" date="2023" name="GigaByte">
        <title>Genome assembly of the bearded iris, Iris pallida Lam.</title>
        <authorList>
            <person name="Bruccoleri R.E."/>
            <person name="Oakeley E.J."/>
            <person name="Faust A.M.E."/>
            <person name="Altorfer M."/>
            <person name="Dessus-Babus S."/>
            <person name="Burckhardt D."/>
            <person name="Oertli M."/>
            <person name="Naumann U."/>
            <person name="Petersen F."/>
            <person name="Wong J."/>
        </authorList>
    </citation>
    <scope>NUCLEOTIDE SEQUENCE</scope>
    <source>
        <strain evidence="11">GSM-AAB239-AS_SAM_17_03QT</strain>
    </source>
</reference>
<keyword evidence="5 8" id="KW-0863">Zinc-finger</keyword>
<gene>
    <name evidence="11" type="ORF">M6B38_125835</name>
</gene>
<dbReference type="Proteomes" id="UP001140949">
    <property type="component" value="Unassembled WGS sequence"/>
</dbReference>
<keyword evidence="3" id="KW-0808">Transferase</keyword>
<dbReference type="PANTHER" id="PTHR46463:SF78">
    <property type="entry name" value="RING-TYPE DOMAIN-CONTAINING PROTEIN"/>
    <property type="match status" value="1"/>
</dbReference>
<feature type="compositionally biased region" description="Polar residues" evidence="9">
    <location>
        <begin position="334"/>
        <end position="347"/>
    </location>
</feature>
<proteinExistence type="predicted"/>
<dbReference type="PROSITE" id="PS50089">
    <property type="entry name" value="ZF_RING_2"/>
    <property type="match status" value="1"/>
</dbReference>
<dbReference type="EC" id="2.3.2.27" evidence="2"/>
<feature type="region of interest" description="Disordered" evidence="9">
    <location>
        <begin position="170"/>
        <end position="258"/>
    </location>
</feature>
<evidence type="ECO:0000256" key="1">
    <source>
        <dbReference type="ARBA" id="ARBA00000900"/>
    </source>
</evidence>
<name>A0AAX6GNF9_IRIPA</name>
<evidence type="ECO:0000256" key="3">
    <source>
        <dbReference type="ARBA" id="ARBA00022679"/>
    </source>
</evidence>
<feature type="compositionally biased region" description="Polar residues" evidence="9">
    <location>
        <begin position="222"/>
        <end position="249"/>
    </location>
</feature>
<comment type="caution">
    <text evidence="11">The sequence shown here is derived from an EMBL/GenBank/DDBJ whole genome shotgun (WGS) entry which is preliminary data.</text>
</comment>
<dbReference type="Pfam" id="PF13639">
    <property type="entry name" value="zf-RING_2"/>
    <property type="match status" value="1"/>
</dbReference>
<evidence type="ECO:0000256" key="7">
    <source>
        <dbReference type="ARBA" id="ARBA00022833"/>
    </source>
</evidence>
<dbReference type="Gene3D" id="3.30.40.10">
    <property type="entry name" value="Zinc/RING finger domain, C3HC4 (zinc finger)"/>
    <property type="match status" value="1"/>
</dbReference>
<feature type="region of interest" description="Disordered" evidence="9">
    <location>
        <begin position="325"/>
        <end position="375"/>
    </location>
</feature>
<evidence type="ECO:0000313" key="11">
    <source>
        <dbReference type="EMBL" id="KAJ6830042.1"/>
    </source>
</evidence>
<dbReference type="FunFam" id="3.30.40.10:FF:000705">
    <property type="entry name" value="E3 ubiquitin-protein ligase RHF2A isoform X1"/>
    <property type="match status" value="1"/>
</dbReference>
<keyword evidence="12" id="KW-1185">Reference proteome</keyword>
<comment type="catalytic activity">
    <reaction evidence="1">
        <text>S-ubiquitinyl-[E2 ubiquitin-conjugating enzyme]-L-cysteine + [acceptor protein]-L-lysine = [E2 ubiquitin-conjugating enzyme]-L-cysteine + N(6)-ubiquitinyl-[acceptor protein]-L-lysine.</text>
        <dbReference type="EC" id="2.3.2.27"/>
    </reaction>
</comment>
<evidence type="ECO:0000259" key="10">
    <source>
        <dbReference type="PROSITE" id="PS50089"/>
    </source>
</evidence>
<evidence type="ECO:0000256" key="8">
    <source>
        <dbReference type="PROSITE-ProRule" id="PRU00175"/>
    </source>
</evidence>
<evidence type="ECO:0000256" key="5">
    <source>
        <dbReference type="ARBA" id="ARBA00022771"/>
    </source>
</evidence>
<evidence type="ECO:0000313" key="12">
    <source>
        <dbReference type="Proteomes" id="UP001140949"/>
    </source>
</evidence>
<feature type="compositionally biased region" description="Low complexity" evidence="9">
    <location>
        <begin position="362"/>
        <end position="375"/>
    </location>
</feature>
<dbReference type="GO" id="GO:0061630">
    <property type="term" value="F:ubiquitin protein ligase activity"/>
    <property type="evidence" value="ECO:0007669"/>
    <property type="project" value="UniProtKB-EC"/>
</dbReference>
<keyword evidence="6" id="KW-0833">Ubl conjugation pathway</keyword>
<reference evidence="11" key="2">
    <citation type="submission" date="2023-04" db="EMBL/GenBank/DDBJ databases">
        <authorList>
            <person name="Bruccoleri R.E."/>
            <person name="Oakeley E.J."/>
            <person name="Faust A.-M."/>
            <person name="Dessus-Babus S."/>
            <person name="Altorfer M."/>
            <person name="Burckhardt D."/>
            <person name="Oertli M."/>
            <person name="Naumann U."/>
            <person name="Petersen F."/>
            <person name="Wong J."/>
        </authorList>
    </citation>
    <scope>NUCLEOTIDE SEQUENCE</scope>
    <source>
        <strain evidence="11">GSM-AAB239-AS_SAM_17_03QT</strain>
        <tissue evidence="11">Leaf</tissue>
    </source>
</reference>
<evidence type="ECO:0000256" key="2">
    <source>
        <dbReference type="ARBA" id="ARBA00012483"/>
    </source>
</evidence>
<dbReference type="InterPro" id="IPR013083">
    <property type="entry name" value="Znf_RING/FYVE/PHD"/>
</dbReference>
<dbReference type="SMART" id="SM00184">
    <property type="entry name" value="RING"/>
    <property type="match status" value="1"/>
</dbReference>
<dbReference type="InterPro" id="IPR001841">
    <property type="entry name" value="Znf_RING"/>
</dbReference>
<protein>
    <recommendedName>
        <fullName evidence="2">RING-type E3 ubiquitin transferase</fullName>
        <ecNumber evidence="2">2.3.2.27</ecNumber>
    </recommendedName>
</protein>
<keyword evidence="7" id="KW-0862">Zinc</keyword>
<dbReference type="AlphaFoldDB" id="A0AAX6GNF9"/>
<feature type="compositionally biased region" description="Low complexity" evidence="9">
    <location>
        <begin position="170"/>
        <end position="184"/>
    </location>
</feature>
<organism evidence="11 12">
    <name type="scientific">Iris pallida</name>
    <name type="common">Sweet iris</name>
    <dbReference type="NCBI Taxonomy" id="29817"/>
    <lineage>
        <taxon>Eukaryota</taxon>
        <taxon>Viridiplantae</taxon>
        <taxon>Streptophyta</taxon>
        <taxon>Embryophyta</taxon>
        <taxon>Tracheophyta</taxon>
        <taxon>Spermatophyta</taxon>
        <taxon>Magnoliopsida</taxon>
        <taxon>Liliopsida</taxon>
        <taxon>Asparagales</taxon>
        <taxon>Iridaceae</taxon>
        <taxon>Iridoideae</taxon>
        <taxon>Irideae</taxon>
        <taxon>Iris</taxon>
    </lineage>
</organism>
<accession>A0AAX6GNF9</accession>
<dbReference type="EMBL" id="JANAVB010017998">
    <property type="protein sequence ID" value="KAJ6830042.1"/>
    <property type="molecule type" value="Genomic_DNA"/>
</dbReference>